<keyword evidence="5" id="KW-1185">Reference proteome</keyword>
<keyword evidence="3" id="KW-0732">Signal</keyword>
<reference evidence="4 5" key="1">
    <citation type="journal article" date="2018" name="Mol. Biol. Evol.">
        <title>Broad Genomic Sampling Reveals a Smut Pathogenic Ancestry of the Fungal Clade Ustilaginomycotina.</title>
        <authorList>
            <person name="Kijpornyongpan T."/>
            <person name="Mondo S.J."/>
            <person name="Barry K."/>
            <person name="Sandor L."/>
            <person name="Lee J."/>
            <person name="Lipzen A."/>
            <person name="Pangilinan J."/>
            <person name="LaButti K."/>
            <person name="Hainaut M."/>
            <person name="Henrissat B."/>
            <person name="Grigoriev I.V."/>
            <person name="Spatafora J.W."/>
            <person name="Aime M.C."/>
        </authorList>
    </citation>
    <scope>NUCLEOTIDE SEQUENCE [LARGE SCALE GENOMIC DNA]</scope>
    <source>
        <strain evidence="4 5">MCA 3882</strain>
    </source>
</reference>
<organism evidence="4 5">
    <name type="scientific">Meira miltonrushii</name>
    <dbReference type="NCBI Taxonomy" id="1280837"/>
    <lineage>
        <taxon>Eukaryota</taxon>
        <taxon>Fungi</taxon>
        <taxon>Dikarya</taxon>
        <taxon>Basidiomycota</taxon>
        <taxon>Ustilaginomycotina</taxon>
        <taxon>Exobasidiomycetes</taxon>
        <taxon>Exobasidiales</taxon>
        <taxon>Brachybasidiaceae</taxon>
        <taxon>Meira</taxon>
    </lineage>
</organism>
<dbReference type="Proteomes" id="UP000245771">
    <property type="component" value="Unassembled WGS sequence"/>
</dbReference>
<sequence length="365" mass="42701">MQVLTTFYILVLSLYSFSCFGVGDDTFDWWKDENNILPSEEFAYFRQSKSRTSLENVQNESPAPNITPTHRTTSSQSSKAQDYHSRKKEYWKQRRLHIMHKDPARHKKSLERRRELNKGISAEKREARLAVRRRQWEEKKMQQRPLTYEAFINEKERKKIVNHRYRTNLKAKAEGVSSHCIAFALDHANCTADIAPSDLVGCLHLMFAIILLIVLLFDHHACNMIRLIYVLLLALTYVNCVKDDIFNWLQDDDNIVSSKDLAIIKRTQKEQEEERGRHTSSLSGATNVPSSVGARNQSPQIASSVQQEAKDQTIKGRKKEYSSIAEQKRKYRLHVKQNICLHRIRFNMPEKKKDETLEEEKHMQI</sequence>
<evidence type="ECO:0000256" key="3">
    <source>
        <dbReference type="SAM" id="SignalP"/>
    </source>
</evidence>
<evidence type="ECO:0008006" key="6">
    <source>
        <dbReference type="Google" id="ProtNLM"/>
    </source>
</evidence>
<dbReference type="GeneID" id="37019688"/>
<proteinExistence type="predicted"/>
<gene>
    <name evidence="4" type="ORF">FA14DRAFT_157615</name>
</gene>
<feature type="compositionally biased region" description="Polar residues" evidence="1">
    <location>
        <begin position="53"/>
        <end position="80"/>
    </location>
</feature>
<feature type="transmembrane region" description="Helical" evidence="2">
    <location>
        <begin position="198"/>
        <end position="217"/>
    </location>
</feature>
<dbReference type="InParanoid" id="A0A316V9S5"/>
<evidence type="ECO:0000313" key="4">
    <source>
        <dbReference type="EMBL" id="PWN32923.1"/>
    </source>
</evidence>
<accession>A0A316V9S5</accession>
<keyword evidence="2" id="KW-0812">Transmembrane</keyword>
<evidence type="ECO:0000256" key="2">
    <source>
        <dbReference type="SAM" id="Phobius"/>
    </source>
</evidence>
<feature type="compositionally biased region" description="Polar residues" evidence="1">
    <location>
        <begin position="279"/>
        <end position="307"/>
    </location>
</feature>
<protein>
    <recommendedName>
        <fullName evidence="6">BZIP domain-containing protein</fullName>
    </recommendedName>
</protein>
<dbReference type="AlphaFoldDB" id="A0A316V9S5"/>
<name>A0A316V9S5_9BASI</name>
<keyword evidence="2" id="KW-0472">Membrane</keyword>
<feature type="region of interest" description="Disordered" evidence="1">
    <location>
        <begin position="53"/>
        <end position="84"/>
    </location>
</feature>
<feature type="chain" id="PRO_5016363648" description="BZIP domain-containing protein" evidence="3">
    <location>
        <begin position="22"/>
        <end position="365"/>
    </location>
</feature>
<feature type="signal peptide" evidence="3">
    <location>
        <begin position="1"/>
        <end position="21"/>
    </location>
</feature>
<feature type="compositionally biased region" description="Basic and acidic residues" evidence="1">
    <location>
        <begin position="267"/>
        <end position="277"/>
    </location>
</feature>
<evidence type="ECO:0000313" key="5">
    <source>
        <dbReference type="Proteomes" id="UP000245771"/>
    </source>
</evidence>
<evidence type="ECO:0000256" key="1">
    <source>
        <dbReference type="SAM" id="MobiDB-lite"/>
    </source>
</evidence>
<dbReference type="RefSeq" id="XP_025353225.1">
    <property type="nucleotide sequence ID" value="XM_025497907.1"/>
</dbReference>
<feature type="region of interest" description="Disordered" evidence="1">
    <location>
        <begin position="267"/>
        <end position="321"/>
    </location>
</feature>
<keyword evidence="2" id="KW-1133">Transmembrane helix</keyword>
<dbReference type="EMBL" id="KZ819605">
    <property type="protein sequence ID" value="PWN32923.1"/>
    <property type="molecule type" value="Genomic_DNA"/>
</dbReference>